<dbReference type="EMBL" id="JARVKF010000079">
    <property type="protein sequence ID" value="KAK9423399.1"/>
    <property type="molecule type" value="Genomic_DNA"/>
</dbReference>
<accession>A0ABR2V986</accession>
<dbReference type="Gene3D" id="3.90.180.10">
    <property type="entry name" value="Medium-chain alcohol dehydrogenases, catalytic domain"/>
    <property type="match status" value="1"/>
</dbReference>
<protein>
    <submittedName>
        <fullName evidence="4">Enoyl reductase (ER) domain-containing protein</fullName>
    </submittedName>
</protein>
<dbReference type="InterPro" id="IPR013149">
    <property type="entry name" value="ADH-like_C"/>
</dbReference>
<dbReference type="Proteomes" id="UP001408356">
    <property type="component" value="Unassembled WGS sequence"/>
</dbReference>
<dbReference type="InterPro" id="IPR020843">
    <property type="entry name" value="ER"/>
</dbReference>
<organism evidence="4 5">
    <name type="scientific">Seiridium unicorne</name>
    <dbReference type="NCBI Taxonomy" id="138068"/>
    <lineage>
        <taxon>Eukaryota</taxon>
        <taxon>Fungi</taxon>
        <taxon>Dikarya</taxon>
        <taxon>Ascomycota</taxon>
        <taxon>Pezizomycotina</taxon>
        <taxon>Sordariomycetes</taxon>
        <taxon>Xylariomycetidae</taxon>
        <taxon>Amphisphaeriales</taxon>
        <taxon>Sporocadaceae</taxon>
        <taxon>Seiridium</taxon>
    </lineage>
</organism>
<feature type="domain" description="Enoyl reductase (ER)" evidence="3">
    <location>
        <begin position="8"/>
        <end position="361"/>
    </location>
</feature>
<evidence type="ECO:0000256" key="1">
    <source>
        <dbReference type="ARBA" id="ARBA00008072"/>
    </source>
</evidence>
<keyword evidence="2" id="KW-0560">Oxidoreductase</keyword>
<keyword evidence="5" id="KW-1185">Reference proteome</keyword>
<dbReference type="InterPro" id="IPR013154">
    <property type="entry name" value="ADH-like_N"/>
</dbReference>
<dbReference type="CDD" id="cd08249">
    <property type="entry name" value="enoyl_reductase_like"/>
    <property type="match status" value="1"/>
</dbReference>
<dbReference type="PANTHER" id="PTHR45348:SF2">
    <property type="entry name" value="ZINC-TYPE ALCOHOL DEHYDROGENASE-LIKE PROTEIN C2E1P3.01"/>
    <property type="match status" value="1"/>
</dbReference>
<evidence type="ECO:0000313" key="5">
    <source>
        <dbReference type="Proteomes" id="UP001408356"/>
    </source>
</evidence>
<dbReference type="InterPro" id="IPR011032">
    <property type="entry name" value="GroES-like_sf"/>
</dbReference>
<dbReference type="Pfam" id="PF00107">
    <property type="entry name" value="ADH_zinc_N"/>
    <property type="match status" value="1"/>
</dbReference>
<dbReference type="PANTHER" id="PTHR45348">
    <property type="entry name" value="HYPOTHETICAL OXIDOREDUCTASE (EUROFUNG)"/>
    <property type="match status" value="1"/>
</dbReference>
<dbReference type="InterPro" id="IPR036291">
    <property type="entry name" value="NAD(P)-bd_dom_sf"/>
</dbReference>
<dbReference type="Gene3D" id="3.40.50.720">
    <property type="entry name" value="NAD(P)-binding Rossmann-like Domain"/>
    <property type="match status" value="1"/>
</dbReference>
<comment type="similarity">
    <text evidence="1">Belongs to the zinc-containing alcohol dehydrogenase family.</text>
</comment>
<reference evidence="4 5" key="1">
    <citation type="journal article" date="2024" name="J. Plant Pathol.">
        <title>Sequence and assembly of the genome of Seiridium unicorne, isolate CBS 538.82, causal agent of cypress canker disease.</title>
        <authorList>
            <person name="Scali E."/>
            <person name="Rocca G.D."/>
            <person name="Danti R."/>
            <person name="Garbelotto M."/>
            <person name="Barberini S."/>
            <person name="Baroncelli R."/>
            <person name="Emiliani G."/>
        </authorList>
    </citation>
    <scope>NUCLEOTIDE SEQUENCE [LARGE SCALE GENOMIC DNA]</scope>
    <source>
        <strain evidence="4 5">BM-138-508</strain>
    </source>
</reference>
<evidence type="ECO:0000313" key="4">
    <source>
        <dbReference type="EMBL" id="KAK9423399.1"/>
    </source>
</evidence>
<proteinExistence type="inferred from homology"/>
<evidence type="ECO:0000256" key="2">
    <source>
        <dbReference type="ARBA" id="ARBA00023002"/>
    </source>
</evidence>
<evidence type="ECO:0000259" key="3">
    <source>
        <dbReference type="SMART" id="SM00829"/>
    </source>
</evidence>
<dbReference type="SUPFAM" id="SSF50129">
    <property type="entry name" value="GroES-like"/>
    <property type="match status" value="1"/>
</dbReference>
<gene>
    <name evidence="4" type="ORF">SUNI508_04293</name>
</gene>
<dbReference type="InterPro" id="IPR047122">
    <property type="entry name" value="Trans-enoyl_RdTase-like"/>
</dbReference>
<sequence>MSTMKALVTIEDHKAAVKEVPIPVPGEGEILVKVHYAAQNPTDWKAVAAATPGKVVGCDFAGTVYNANGSSWREGQRVSGFVQGTTNRGAFAEYVVIEASLVYPVPDSVSYQEAAVIPLAFATAAQALFQRLSLPEPSKPAKSAFPVLINGGTSSVGKYAVQLAKRAGLYVIATASKKNHDLVTALGADAVIDYKDADWPEQVRKLSHDNLQHAFDCISEKETTGQVIKAFSPTKGGHVVCILPRKSKEYGDEFSKVKIESTIVYTVFAVPLTGAYGIFDNAGESTTQDKAFYEKYLNRLPDKPTPQDKAFWEKYLSQLPEFLEKGTIKPNRVKELGGLDSILEGFKYQAEGKLSAEKLVYKIAPSQAAL</sequence>
<dbReference type="Pfam" id="PF08240">
    <property type="entry name" value="ADH_N"/>
    <property type="match status" value="1"/>
</dbReference>
<comment type="caution">
    <text evidence="4">The sequence shown here is derived from an EMBL/GenBank/DDBJ whole genome shotgun (WGS) entry which is preliminary data.</text>
</comment>
<name>A0ABR2V986_9PEZI</name>
<dbReference type="SUPFAM" id="SSF51735">
    <property type="entry name" value="NAD(P)-binding Rossmann-fold domains"/>
    <property type="match status" value="1"/>
</dbReference>
<dbReference type="SMART" id="SM00829">
    <property type="entry name" value="PKS_ER"/>
    <property type="match status" value="1"/>
</dbReference>